<keyword evidence="21" id="KW-1185">Reference proteome</keyword>
<dbReference type="PANTHER" id="PTHR43209">
    <property type="entry name" value="TRNA SULFURTRANSFERASE"/>
    <property type="match status" value="1"/>
</dbReference>
<reference evidence="20 21" key="1">
    <citation type="submission" date="2015-12" db="EMBL/GenBank/DDBJ databases">
        <title>Genome sequence of Aneurinibacillus soli.</title>
        <authorList>
            <person name="Lee J.S."/>
            <person name="Lee K.C."/>
            <person name="Kim K.K."/>
            <person name="Lee B.W."/>
        </authorList>
    </citation>
    <scope>NUCLEOTIDE SEQUENCE [LARGE SCALE GENOMIC DNA]</scope>
    <source>
        <strain evidence="20 21">CB4</strain>
    </source>
</reference>
<dbReference type="UniPathway" id="UPA00060"/>
<dbReference type="SUPFAM" id="SSF52402">
    <property type="entry name" value="Adenine nucleotide alpha hydrolases-like"/>
    <property type="match status" value="1"/>
</dbReference>
<comment type="pathway">
    <text evidence="2 19">Cofactor biosynthesis; thiamine diphosphate biosynthesis.</text>
</comment>
<dbReference type="GO" id="GO:0009228">
    <property type="term" value="P:thiamine biosynthetic process"/>
    <property type="evidence" value="ECO:0007669"/>
    <property type="project" value="UniProtKB-KW"/>
</dbReference>
<dbReference type="GO" id="GO:0004810">
    <property type="term" value="F:CCA tRNA nucleotidyltransferase activity"/>
    <property type="evidence" value="ECO:0007669"/>
    <property type="project" value="InterPro"/>
</dbReference>
<dbReference type="NCBIfam" id="TIGR00342">
    <property type="entry name" value="tRNA uracil 4-sulfurtransferase ThiI"/>
    <property type="match status" value="1"/>
</dbReference>
<dbReference type="SUPFAM" id="SSF143437">
    <property type="entry name" value="THUMP domain-like"/>
    <property type="match status" value="1"/>
</dbReference>
<dbReference type="SMART" id="SM00981">
    <property type="entry name" value="THUMP"/>
    <property type="match status" value="1"/>
</dbReference>
<evidence type="ECO:0000256" key="19">
    <source>
        <dbReference type="HAMAP-Rule" id="MF_00021"/>
    </source>
</evidence>
<dbReference type="Gene3D" id="3.30.2130.30">
    <property type="match status" value="1"/>
</dbReference>
<dbReference type="Pfam" id="PF22025">
    <property type="entry name" value="ThiI_fer"/>
    <property type="match status" value="1"/>
</dbReference>
<dbReference type="InterPro" id="IPR020536">
    <property type="entry name" value="ThiI_AANH"/>
</dbReference>
<comment type="similarity">
    <text evidence="13 19">Belongs to the ThiI family.</text>
</comment>
<organism evidence="20 21">
    <name type="scientific">Aneurinibacillus soli</name>
    <dbReference type="NCBI Taxonomy" id="1500254"/>
    <lineage>
        <taxon>Bacteria</taxon>
        <taxon>Bacillati</taxon>
        <taxon>Bacillota</taxon>
        <taxon>Bacilli</taxon>
        <taxon>Bacillales</taxon>
        <taxon>Paenibacillaceae</taxon>
        <taxon>Aneurinibacillus group</taxon>
        <taxon>Aneurinibacillus</taxon>
    </lineage>
</organism>
<feature type="binding site" evidence="19">
    <location>
        <begin position="186"/>
        <end position="187"/>
    </location>
    <ligand>
        <name>ATP</name>
        <dbReference type="ChEBI" id="CHEBI:30616"/>
    </ligand>
</feature>
<evidence type="ECO:0000313" key="20">
    <source>
        <dbReference type="EMBL" id="BAU29267.1"/>
    </source>
</evidence>
<dbReference type="HAMAP" id="MF_00021">
    <property type="entry name" value="ThiI"/>
    <property type="match status" value="1"/>
</dbReference>
<keyword evidence="3 19" id="KW-0963">Cytoplasm</keyword>
<evidence type="ECO:0000256" key="3">
    <source>
        <dbReference type="ARBA" id="ARBA00022490"/>
    </source>
</evidence>
<dbReference type="GO" id="GO:0000049">
    <property type="term" value="F:tRNA binding"/>
    <property type="evidence" value="ECO:0007669"/>
    <property type="project" value="UniProtKB-UniRule"/>
</dbReference>
<feature type="binding site" evidence="19">
    <location>
        <position position="268"/>
    </location>
    <ligand>
        <name>ATP</name>
        <dbReference type="ChEBI" id="CHEBI:30616"/>
    </ligand>
</feature>
<comment type="catalytic activity">
    <reaction evidence="10 19">
        <text>[ThiI sulfur-carrier protein]-S-sulfanyl-L-cysteine + a uridine in tRNA + 2 reduced [2Fe-2S]-[ferredoxin] + ATP + H(+) = [ThiI sulfur-carrier protein]-L-cysteine + a 4-thiouridine in tRNA + 2 oxidized [2Fe-2S]-[ferredoxin] + AMP + diphosphate</text>
        <dbReference type="Rhea" id="RHEA:24176"/>
        <dbReference type="Rhea" id="RHEA-COMP:10000"/>
        <dbReference type="Rhea" id="RHEA-COMP:10001"/>
        <dbReference type="Rhea" id="RHEA-COMP:13337"/>
        <dbReference type="Rhea" id="RHEA-COMP:13338"/>
        <dbReference type="Rhea" id="RHEA-COMP:13339"/>
        <dbReference type="Rhea" id="RHEA-COMP:13340"/>
        <dbReference type="ChEBI" id="CHEBI:15378"/>
        <dbReference type="ChEBI" id="CHEBI:29950"/>
        <dbReference type="ChEBI" id="CHEBI:30616"/>
        <dbReference type="ChEBI" id="CHEBI:33019"/>
        <dbReference type="ChEBI" id="CHEBI:33737"/>
        <dbReference type="ChEBI" id="CHEBI:33738"/>
        <dbReference type="ChEBI" id="CHEBI:61963"/>
        <dbReference type="ChEBI" id="CHEBI:65315"/>
        <dbReference type="ChEBI" id="CHEBI:136798"/>
        <dbReference type="ChEBI" id="CHEBI:456215"/>
        <dbReference type="EC" id="2.8.1.4"/>
    </reaction>
</comment>
<evidence type="ECO:0000256" key="11">
    <source>
        <dbReference type="ARBA" id="ARBA00052330"/>
    </source>
</evidence>
<keyword evidence="7 19" id="KW-0067">ATP-binding</keyword>
<name>A0A0U5C9E0_9BACL</name>
<dbReference type="Pfam" id="PF02568">
    <property type="entry name" value="ThiI"/>
    <property type="match status" value="1"/>
</dbReference>
<comment type="subcellular location">
    <subcellularLocation>
        <location evidence="1 19">Cytoplasm</location>
    </subcellularLocation>
</comment>
<dbReference type="PANTHER" id="PTHR43209:SF1">
    <property type="entry name" value="TRNA SULFURTRANSFERASE"/>
    <property type="match status" value="1"/>
</dbReference>
<dbReference type="KEGG" id="asoc:CB4_03454"/>
<dbReference type="InterPro" id="IPR003720">
    <property type="entry name" value="tRNA_STrfase"/>
</dbReference>
<keyword evidence="5 19" id="KW-0808">Transferase</keyword>
<dbReference type="GO" id="GO:0002937">
    <property type="term" value="P:tRNA 4-thiouridine biosynthesis"/>
    <property type="evidence" value="ECO:0007669"/>
    <property type="project" value="TreeGrafter"/>
</dbReference>
<evidence type="ECO:0000256" key="13">
    <source>
        <dbReference type="ARBA" id="ARBA00061472"/>
    </source>
</evidence>
<evidence type="ECO:0000256" key="8">
    <source>
        <dbReference type="ARBA" id="ARBA00022884"/>
    </source>
</evidence>
<evidence type="ECO:0000256" key="10">
    <source>
        <dbReference type="ARBA" id="ARBA00050570"/>
    </source>
</evidence>
<dbReference type="InterPro" id="IPR049962">
    <property type="entry name" value="THUMP_ThiI"/>
</dbReference>
<dbReference type="Gene3D" id="3.40.50.620">
    <property type="entry name" value="HUPs"/>
    <property type="match status" value="1"/>
</dbReference>
<dbReference type="Proteomes" id="UP000217696">
    <property type="component" value="Chromosome"/>
</dbReference>
<accession>A0A0U5C9E0</accession>
<protein>
    <recommendedName>
        <fullName evidence="15 19">Probable tRNA sulfurtransferase</fullName>
        <ecNumber evidence="14 19">2.8.1.4</ecNumber>
    </recommendedName>
    <alternativeName>
        <fullName evidence="16 19">Sulfur carrier protein ThiS sulfurtransferase</fullName>
    </alternativeName>
    <alternativeName>
        <fullName evidence="17 19">Thiamine biosynthesis protein ThiI</fullName>
    </alternativeName>
    <alternativeName>
        <fullName evidence="18 19">tRNA 4-thiouridine synthase</fullName>
    </alternativeName>
</protein>
<keyword evidence="8 19" id="KW-0694">RNA-binding</keyword>
<dbReference type="InterPro" id="IPR054173">
    <property type="entry name" value="ThiI_fer"/>
</dbReference>
<dbReference type="AlphaFoldDB" id="A0A0U5C9E0"/>
<dbReference type="GO" id="GO:0140741">
    <property type="term" value="F:tRNA-uracil-4 sulfurtransferase activity"/>
    <property type="evidence" value="ECO:0007669"/>
    <property type="project" value="UniProtKB-EC"/>
</dbReference>
<evidence type="ECO:0000256" key="12">
    <source>
        <dbReference type="ARBA" id="ARBA00058382"/>
    </source>
</evidence>
<dbReference type="EC" id="2.8.1.4" evidence="14 19"/>
<evidence type="ECO:0000313" key="21">
    <source>
        <dbReference type="Proteomes" id="UP000217696"/>
    </source>
</evidence>
<dbReference type="CDD" id="cd11716">
    <property type="entry name" value="THUMP_ThiI"/>
    <property type="match status" value="1"/>
</dbReference>
<dbReference type="InterPro" id="IPR014729">
    <property type="entry name" value="Rossmann-like_a/b/a_fold"/>
</dbReference>
<evidence type="ECO:0000256" key="2">
    <source>
        <dbReference type="ARBA" id="ARBA00004948"/>
    </source>
</evidence>
<dbReference type="GO" id="GO:0005524">
    <property type="term" value="F:ATP binding"/>
    <property type="evidence" value="ECO:0007669"/>
    <property type="project" value="UniProtKB-UniRule"/>
</dbReference>
<gene>
    <name evidence="19 20" type="primary">thiI</name>
    <name evidence="20" type="ORF">CB4_03454</name>
</gene>
<evidence type="ECO:0000256" key="17">
    <source>
        <dbReference type="ARBA" id="ARBA00077849"/>
    </source>
</evidence>
<keyword evidence="6 19" id="KW-0547">Nucleotide-binding</keyword>
<dbReference type="GO" id="GO:0009229">
    <property type="term" value="P:thiamine diphosphate biosynthetic process"/>
    <property type="evidence" value="ECO:0007669"/>
    <property type="project" value="UniProtKB-UniRule"/>
</dbReference>
<dbReference type="InterPro" id="IPR050102">
    <property type="entry name" value="tRNA_sulfurtransferase_ThiI"/>
</dbReference>
<dbReference type="InterPro" id="IPR004114">
    <property type="entry name" value="THUMP_dom"/>
</dbReference>
<evidence type="ECO:0000256" key="4">
    <source>
        <dbReference type="ARBA" id="ARBA00022555"/>
    </source>
</evidence>
<comment type="catalytic activity">
    <reaction evidence="11 19">
        <text>[ThiS sulfur-carrier protein]-C-terminal Gly-Gly-AMP + S-sulfanyl-L-cysteinyl-[cysteine desulfurase] + AH2 = [ThiS sulfur-carrier protein]-C-terminal-Gly-aminoethanethioate + L-cysteinyl-[cysteine desulfurase] + A + AMP + 2 H(+)</text>
        <dbReference type="Rhea" id="RHEA:43340"/>
        <dbReference type="Rhea" id="RHEA-COMP:12157"/>
        <dbReference type="Rhea" id="RHEA-COMP:12158"/>
        <dbReference type="Rhea" id="RHEA-COMP:12910"/>
        <dbReference type="Rhea" id="RHEA-COMP:19908"/>
        <dbReference type="ChEBI" id="CHEBI:13193"/>
        <dbReference type="ChEBI" id="CHEBI:15378"/>
        <dbReference type="ChEBI" id="CHEBI:17499"/>
        <dbReference type="ChEBI" id="CHEBI:29950"/>
        <dbReference type="ChEBI" id="CHEBI:61963"/>
        <dbReference type="ChEBI" id="CHEBI:90618"/>
        <dbReference type="ChEBI" id="CHEBI:232372"/>
        <dbReference type="ChEBI" id="CHEBI:456215"/>
    </reaction>
</comment>
<feature type="binding site" evidence="19">
    <location>
        <position position="290"/>
    </location>
    <ligand>
        <name>ATP</name>
        <dbReference type="ChEBI" id="CHEBI:30616"/>
    </ligand>
</feature>
<evidence type="ECO:0000256" key="9">
    <source>
        <dbReference type="ARBA" id="ARBA00022977"/>
    </source>
</evidence>
<evidence type="ECO:0000256" key="18">
    <source>
        <dbReference type="ARBA" id="ARBA00080570"/>
    </source>
</evidence>
<feature type="binding site" evidence="19">
    <location>
        <position position="299"/>
    </location>
    <ligand>
        <name>ATP</name>
        <dbReference type="ChEBI" id="CHEBI:30616"/>
    </ligand>
</feature>
<dbReference type="FunFam" id="3.40.50.620:FF:000053">
    <property type="entry name" value="Probable tRNA sulfurtransferase"/>
    <property type="match status" value="1"/>
</dbReference>
<evidence type="ECO:0000256" key="16">
    <source>
        <dbReference type="ARBA" id="ARBA00075337"/>
    </source>
</evidence>
<evidence type="ECO:0000256" key="1">
    <source>
        <dbReference type="ARBA" id="ARBA00004496"/>
    </source>
</evidence>
<sequence>MMQYEHILIRYGELALKKRNRGEFETQLVRNIRKNLKGSFPNVQVERTFGRLYLSLHGEPYEKVAERLQNIFGIHSFSPVRFVEEFELEVIQKAALEVMLDANPAPRTFKVITKRPNKQFPHRSQEMNRHVGGYVLRNMPDLKVDVHNPDVELIVEIRTNGTFISCRTIKGAGGLPTGSGGKAMLMLSGGIDSPVAGWKTMRRGVRIEGVHFHSYPFTSERAKQKVVDLTRILSKYSGGMKLHIVPFTEIQTEIRKHCPEHYTITIMRRFMMRIAEKLAEKNGALAIATGESLGQVASQTMESMYTINHVIDTPVIRPLVAMDKEEIIEIAHKIGTYETSILPFEDCCTVFVPKSPVTKPKVDVAERCEVPLDIEKLVEDAVNNVESLWIDPAEPEVEHDFF</sequence>
<feature type="binding site" evidence="19">
    <location>
        <begin position="211"/>
        <end position="212"/>
    </location>
    <ligand>
        <name>ATP</name>
        <dbReference type="ChEBI" id="CHEBI:30616"/>
    </ligand>
</feature>
<evidence type="ECO:0000256" key="14">
    <source>
        <dbReference type="ARBA" id="ARBA00066827"/>
    </source>
</evidence>
<dbReference type="InterPro" id="IPR049961">
    <property type="entry name" value="ThiI_N"/>
</dbReference>
<proteinExistence type="inferred from homology"/>
<dbReference type="Pfam" id="PF02926">
    <property type="entry name" value="THUMP"/>
    <property type="match status" value="1"/>
</dbReference>
<dbReference type="PROSITE" id="PS51165">
    <property type="entry name" value="THUMP"/>
    <property type="match status" value="1"/>
</dbReference>
<dbReference type="GO" id="GO:0052837">
    <property type="term" value="P:thiazole biosynthetic process"/>
    <property type="evidence" value="ECO:0007669"/>
    <property type="project" value="TreeGrafter"/>
</dbReference>
<evidence type="ECO:0000256" key="5">
    <source>
        <dbReference type="ARBA" id="ARBA00022679"/>
    </source>
</evidence>
<keyword evidence="9 19" id="KW-0784">Thiamine biosynthesis</keyword>
<dbReference type="CDD" id="cd01712">
    <property type="entry name" value="PPase_ThiI"/>
    <property type="match status" value="1"/>
</dbReference>
<comment type="function">
    <text evidence="12 19">Catalyzes the ATP-dependent transfer of a sulfur to tRNA to produce 4-thiouridine in position 8 of tRNAs, which functions as a near-UV photosensor. Also catalyzes the transfer of sulfur to the sulfur carrier protein ThiS, forming ThiS-thiocarboxylate. This is a step in the synthesis of thiazole, in the thiamine biosynthesis pathway. The sulfur is donated as persulfide by IscS.</text>
</comment>
<evidence type="ECO:0000256" key="6">
    <source>
        <dbReference type="ARBA" id="ARBA00022741"/>
    </source>
</evidence>
<evidence type="ECO:0000256" key="15">
    <source>
        <dbReference type="ARBA" id="ARBA00071867"/>
    </source>
</evidence>
<dbReference type="EMBL" id="AP017312">
    <property type="protein sequence ID" value="BAU29267.1"/>
    <property type="molecule type" value="Genomic_DNA"/>
</dbReference>
<keyword evidence="4 19" id="KW-0820">tRNA-binding</keyword>
<dbReference type="GO" id="GO:0005829">
    <property type="term" value="C:cytosol"/>
    <property type="evidence" value="ECO:0007669"/>
    <property type="project" value="TreeGrafter"/>
</dbReference>
<evidence type="ECO:0000256" key="7">
    <source>
        <dbReference type="ARBA" id="ARBA00022840"/>
    </source>
</evidence>